<dbReference type="InterPro" id="IPR010982">
    <property type="entry name" value="Lambda_DNA-bd_dom_sf"/>
</dbReference>
<dbReference type="Gene3D" id="1.10.260.40">
    <property type="entry name" value="lambda repressor-like DNA-binding domains"/>
    <property type="match status" value="1"/>
</dbReference>
<dbReference type="Proteomes" id="UP001197875">
    <property type="component" value="Unassembled WGS sequence"/>
</dbReference>
<protein>
    <submittedName>
        <fullName evidence="2">Helix-turn-helix domain-containing protein</fullName>
    </submittedName>
</protein>
<organism evidence="2 3">
    <name type="scientific">Fusicatenibacter faecihominis</name>
    <dbReference type="NCBI Taxonomy" id="2881276"/>
    <lineage>
        <taxon>Bacteria</taxon>
        <taxon>Bacillati</taxon>
        <taxon>Bacillota</taxon>
        <taxon>Clostridia</taxon>
        <taxon>Lachnospirales</taxon>
        <taxon>Lachnospiraceae</taxon>
        <taxon>Fusicatenibacter</taxon>
    </lineage>
</organism>
<evidence type="ECO:0000313" key="3">
    <source>
        <dbReference type="Proteomes" id="UP001197875"/>
    </source>
</evidence>
<dbReference type="GO" id="GO:0003677">
    <property type="term" value="F:DNA binding"/>
    <property type="evidence" value="ECO:0007669"/>
    <property type="project" value="InterPro"/>
</dbReference>
<evidence type="ECO:0000259" key="1">
    <source>
        <dbReference type="PROSITE" id="PS50943"/>
    </source>
</evidence>
<dbReference type="EMBL" id="JAJEPR010000027">
    <property type="protein sequence ID" value="MCC2190780.1"/>
    <property type="molecule type" value="Genomic_DNA"/>
</dbReference>
<gene>
    <name evidence="2" type="ORF">LKD71_13395</name>
</gene>
<feature type="domain" description="HTH cro/C1-type" evidence="1">
    <location>
        <begin position="2"/>
        <end position="33"/>
    </location>
</feature>
<keyword evidence="3" id="KW-1185">Reference proteome</keyword>
<dbReference type="CDD" id="cd00093">
    <property type="entry name" value="HTH_XRE"/>
    <property type="match status" value="1"/>
</dbReference>
<dbReference type="SUPFAM" id="SSF47413">
    <property type="entry name" value="lambda repressor-like DNA-binding domains"/>
    <property type="match status" value="1"/>
</dbReference>
<name>A0AAE3DUM6_9FIRM</name>
<accession>A0AAE3DUM6</accession>
<comment type="caution">
    <text evidence="2">The sequence shown here is derived from an EMBL/GenBank/DDBJ whole genome shotgun (WGS) entry which is preliminary data.</text>
</comment>
<reference evidence="2 3" key="1">
    <citation type="submission" date="2021-10" db="EMBL/GenBank/DDBJ databases">
        <title>Anaerobic single-cell dispensing facilitates the cultivation of human gut bacteria.</title>
        <authorList>
            <person name="Afrizal A."/>
        </authorList>
    </citation>
    <scope>NUCLEOTIDE SEQUENCE [LARGE SCALE GENOMIC DNA]</scope>
    <source>
        <strain evidence="2 3">CLA-AA-H277</strain>
    </source>
</reference>
<dbReference type="InterPro" id="IPR001387">
    <property type="entry name" value="Cro/C1-type_HTH"/>
</dbReference>
<evidence type="ECO:0000313" key="2">
    <source>
        <dbReference type="EMBL" id="MCC2190780.1"/>
    </source>
</evidence>
<sequence length="41" mass="4864">MIADLRKEKQMTQAELAERLHVTDKAVSRWKRGLDIRISIR</sequence>
<dbReference type="Pfam" id="PF01381">
    <property type="entry name" value="HTH_3"/>
    <property type="match status" value="1"/>
</dbReference>
<proteinExistence type="predicted"/>
<dbReference type="AlphaFoldDB" id="A0AAE3DUM6"/>
<dbReference type="PROSITE" id="PS50943">
    <property type="entry name" value="HTH_CROC1"/>
    <property type="match status" value="1"/>
</dbReference>